<feature type="transmembrane region" description="Helical" evidence="8">
    <location>
        <begin position="309"/>
        <end position="330"/>
    </location>
</feature>
<sequence length="405" mass="42191">MSHVVRRRPDARLILLLGALAACGPIATDMYLPSLPSIADGFSVSPGAAQRTLTSFMAGFSVGMLLYGPLSDTWGRRPVLLGGIALFTLASIGCFVSTSIDMLILVRFLQALGAGAASVLARAIARDAHEPTDAAKVLSMVAIVTAVGPLLAPLIGGQILRFSGWRGVFVVLAVFGAICAATAYLRVPETWPKERRKSAAVLASFASYGRILSDPVAWGHMLCGGMAFASMFSYITATPFVYIEYFHVSPQHYGLLFGLNVVGIMIGNFANTRLVGRIGSLRIIAAASLVSCVASLAVALVALTGWGGLWSIVVCLFFVVGVVGILSANCTTDLMHRYPHNAGASAAVFGAMQLALGALASVAIGALADGTPFAMGVTIGVTGVLCFAGRYLVLRWHGRPVKAGA</sequence>
<dbReference type="EMBL" id="JAUJSQ010000002">
    <property type="protein sequence ID" value="MDN7931079.1"/>
    <property type="molecule type" value="Genomic_DNA"/>
</dbReference>
<evidence type="ECO:0000256" key="4">
    <source>
        <dbReference type="ARBA" id="ARBA00022475"/>
    </source>
</evidence>
<feature type="domain" description="Major facilitator superfamily (MFS) profile" evidence="9">
    <location>
        <begin position="11"/>
        <end position="401"/>
    </location>
</feature>
<dbReference type="CDD" id="cd17320">
    <property type="entry name" value="MFS_MdfA_MDR_like"/>
    <property type="match status" value="1"/>
</dbReference>
<dbReference type="RefSeq" id="WP_174919512.1">
    <property type="nucleotide sequence ID" value="NZ_CABVPT010000002.1"/>
</dbReference>
<dbReference type="InterPro" id="IPR020846">
    <property type="entry name" value="MFS_dom"/>
</dbReference>
<evidence type="ECO:0000256" key="8">
    <source>
        <dbReference type="RuleBase" id="RU365088"/>
    </source>
</evidence>
<dbReference type="PROSITE" id="PS51257">
    <property type="entry name" value="PROKAR_LIPOPROTEIN"/>
    <property type="match status" value="1"/>
</dbReference>
<dbReference type="PANTHER" id="PTHR23502">
    <property type="entry name" value="MAJOR FACILITATOR SUPERFAMILY"/>
    <property type="match status" value="1"/>
</dbReference>
<evidence type="ECO:0000256" key="6">
    <source>
        <dbReference type="ARBA" id="ARBA00022989"/>
    </source>
</evidence>
<accession>A0ABT8P7L0</accession>
<keyword evidence="3 8" id="KW-0813">Transport</keyword>
<proteinExistence type="inferred from homology"/>
<keyword evidence="8" id="KW-0997">Cell inner membrane</keyword>
<feature type="transmembrane region" description="Helical" evidence="8">
    <location>
        <begin position="167"/>
        <end position="187"/>
    </location>
</feature>
<feature type="transmembrane region" description="Helical" evidence="8">
    <location>
        <begin position="137"/>
        <end position="155"/>
    </location>
</feature>
<feature type="transmembrane region" description="Helical" evidence="8">
    <location>
        <begin position="51"/>
        <end position="67"/>
    </location>
</feature>
<keyword evidence="11" id="KW-1185">Reference proteome</keyword>
<evidence type="ECO:0000256" key="2">
    <source>
        <dbReference type="ARBA" id="ARBA00006236"/>
    </source>
</evidence>
<keyword evidence="4" id="KW-1003">Cell membrane</keyword>
<feature type="transmembrane region" description="Helical" evidence="8">
    <location>
        <begin position="253"/>
        <end position="271"/>
    </location>
</feature>
<comment type="caution">
    <text evidence="8">Lacks conserved residue(s) required for the propagation of feature annotation.</text>
</comment>
<dbReference type="InterPro" id="IPR036259">
    <property type="entry name" value="MFS_trans_sf"/>
</dbReference>
<evidence type="ECO:0000259" key="9">
    <source>
        <dbReference type="PROSITE" id="PS50850"/>
    </source>
</evidence>
<dbReference type="InterPro" id="IPR004812">
    <property type="entry name" value="Efflux_drug-R_Bcr/CmlA"/>
</dbReference>
<keyword evidence="7 8" id="KW-0472">Membrane</keyword>
<evidence type="ECO:0000313" key="11">
    <source>
        <dbReference type="Proteomes" id="UP001171606"/>
    </source>
</evidence>
<evidence type="ECO:0000256" key="1">
    <source>
        <dbReference type="ARBA" id="ARBA00004651"/>
    </source>
</evidence>
<feature type="transmembrane region" description="Helical" evidence="8">
    <location>
        <begin position="104"/>
        <end position="125"/>
    </location>
</feature>
<dbReference type="NCBIfam" id="TIGR00710">
    <property type="entry name" value="efflux_Bcr_CflA"/>
    <property type="match status" value="1"/>
</dbReference>
<evidence type="ECO:0000256" key="7">
    <source>
        <dbReference type="ARBA" id="ARBA00023136"/>
    </source>
</evidence>
<feature type="transmembrane region" description="Helical" evidence="8">
    <location>
        <begin position="217"/>
        <end position="241"/>
    </location>
</feature>
<comment type="subcellular location">
    <subcellularLocation>
        <location evidence="8">Cell inner membrane</location>
        <topology evidence="8">Multi-pass membrane protein</topology>
    </subcellularLocation>
    <subcellularLocation>
        <location evidence="1">Cell membrane</location>
        <topology evidence="1">Multi-pass membrane protein</topology>
    </subcellularLocation>
</comment>
<evidence type="ECO:0000256" key="3">
    <source>
        <dbReference type="ARBA" id="ARBA00022448"/>
    </source>
</evidence>
<dbReference type="Pfam" id="PF07690">
    <property type="entry name" value="MFS_1"/>
    <property type="match status" value="1"/>
</dbReference>
<feature type="transmembrane region" description="Helical" evidence="8">
    <location>
        <begin position="79"/>
        <end position="98"/>
    </location>
</feature>
<dbReference type="SUPFAM" id="SSF103473">
    <property type="entry name" value="MFS general substrate transporter"/>
    <property type="match status" value="1"/>
</dbReference>
<organism evidence="10 11">
    <name type="scientific">Burkholderia metallica</name>
    <dbReference type="NCBI Taxonomy" id="488729"/>
    <lineage>
        <taxon>Bacteria</taxon>
        <taxon>Pseudomonadati</taxon>
        <taxon>Pseudomonadota</taxon>
        <taxon>Betaproteobacteria</taxon>
        <taxon>Burkholderiales</taxon>
        <taxon>Burkholderiaceae</taxon>
        <taxon>Burkholderia</taxon>
        <taxon>Burkholderia cepacia complex</taxon>
    </lineage>
</organism>
<protein>
    <recommendedName>
        <fullName evidence="8">Bcr/CflA family efflux transporter</fullName>
    </recommendedName>
</protein>
<dbReference type="PANTHER" id="PTHR23502:SF132">
    <property type="entry name" value="POLYAMINE TRANSPORTER 2-RELATED"/>
    <property type="match status" value="1"/>
</dbReference>
<comment type="similarity">
    <text evidence="2 8">Belongs to the major facilitator superfamily. Bcr/CmlA family.</text>
</comment>
<gene>
    <name evidence="10" type="ORF">QZM52_07200</name>
</gene>
<dbReference type="Gene3D" id="1.20.1720.10">
    <property type="entry name" value="Multidrug resistance protein D"/>
    <property type="match status" value="1"/>
</dbReference>
<feature type="transmembrane region" description="Helical" evidence="8">
    <location>
        <begin position="373"/>
        <end position="393"/>
    </location>
</feature>
<dbReference type="InterPro" id="IPR011701">
    <property type="entry name" value="MFS"/>
</dbReference>
<feature type="transmembrane region" description="Helical" evidence="8">
    <location>
        <begin position="283"/>
        <end position="303"/>
    </location>
</feature>
<evidence type="ECO:0000256" key="5">
    <source>
        <dbReference type="ARBA" id="ARBA00022692"/>
    </source>
</evidence>
<reference evidence="10" key="1">
    <citation type="submission" date="2023-07" db="EMBL/GenBank/DDBJ databases">
        <title>A collection of bacterial strains from the Burkholderia cepacia Research Laboratory and Repository.</title>
        <authorList>
            <person name="Lipuma J."/>
            <person name="Spilker T."/>
            <person name="Caverly L."/>
        </authorList>
    </citation>
    <scope>NUCLEOTIDE SEQUENCE</scope>
    <source>
        <strain evidence="10">AU42020</strain>
    </source>
</reference>
<feature type="transmembrane region" description="Helical" evidence="8">
    <location>
        <begin position="342"/>
        <end position="367"/>
    </location>
</feature>
<dbReference type="Proteomes" id="UP001171606">
    <property type="component" value="Unassembled WGS sequence"/>
</dbReference>
<evidence type="ECO:0000313" key="10">
    <source>
        <dbReference type="EMBL" id="MDN7931079.1"/>
    </source>
</evidence>
<dbReference type="NCBIfam" id="NF008314">
    <property type="entry name" value="PRK11102.1"/>
    <property type="match status" value="1"/>
</dbReference>
<keyword evidence="6 8" id="KW-1133">Transmembrane helix</keyword>
<comment type="caution">
    <text evidence="10">The sequence shown here is derived from an EMBL/GenBank/DDBJ whole genome shotgun (WGS) entry which is preliminary data.</text>
</comment>
<dbReference type="PROSITE" id="PS50850">
    <property type="entry name" value="MFS"/>
    <property type="match status" value="1"/>
</dbReference>
<keyword evidence="5 8" id="KW-0812">Transmembrane</keyword>
<name>A0ABT8P7L0_9BURK</name>